<evidence type="ECO:0000256" key="2">
    <source>
        <dbReference type="ARBA" id="ARBA00023242"/>
    </source>
</evidence>
<dbReference type="SUPFAM" id="SSF54695">
    <property type="entry name" value="POZ domain"/>
    <property type="match status" value="1"/>
</dbReference>
<evidence type="ECO:0000313" key="6">
    <source>
        <dbReference type="Proteomes" id="UP001549920"/>
    </source>
</evidence>
<feature type="region of interest" description="Disordered" evidence="3">
    <location>
        <begin position="149"/>
        <end position="225"/>
    </location>
</feature>
<dbReference type="InterPro" id="IPR000210">
    <property type="entry name" value="BTB/POZ_dom"/>
</dbReference>
<keyword evidence="2" id="KW-0539">Nucleus</keyword>
<dbReference type="InterPro" id="IPR051095">
    <property type="entry name" value="Dros_DevTransReg"/>
</dbReference>
<evidence type="ECO:0000313" key="5">
    <source>
        <dbReference type="EMBL" id="KAL0858948.1"/>
    </source>
</evidence>
<name>A0ABR3H2B5_LOXSC</name>
<dbReference type="PROSITE" id="PS50097">
    <property type="entry name" value="BTB"/>
    <property type="match status" value="1"/>
</dbReference>
<dbReference type="Gene3D" id="3.30.710.10">
    <property type="entry name" value="Potassium Channel Kv1.1, Chain A"/>
    <property type="match status" value="1"/>
</dbReference>
<dbReference type="Pfam" id="PF00651">
    <property type="entry name" value="BTB"/>
    <property type="match status" value="1"/>
</dbReference>
<dbReference type="SMART" id="SM00225">
    <property type="entry name" value="BTB"/>
    <property type="match status" value="1"/>
</dbReference>
<keyword evidence="6" id="KW-1185">Reference proteome</keyword>
<feature type="compositionally biased region" description="Low complexity" evidence="3">
    <location>
        <begin position="157"/>
        <end position="171"/>
    </location>
</feature>
<feature type="domain" description="BTB" evidence="4">
    <location>
        <begin position="33"/>
        <end position="98"/>
    </location>
</feature>
<feature type="region of interest" description="Disordered" evidence="3">
    <location>
        <begin position="501"/>
        <end position="531"/>
    </location>
</feature>
<dbReference type="EMBL" id="JBEUOH010000029">
    <property type="protein sequence ID" value="KAL0858948.1"/>
    <property type="molecule type" value="Genomic_DNA"/>
</dbReference>
<reference evidence="5 6" key="1">
    <citation type="submission" date="2024-06" db="EMBL/GenBank/DDBJ databases">
        <title>A chromosome-level genome assembly of beet webworm, Loxostege sticticalis.</title>
        <authorList>
            <person name="Zhang Y."/>
        </authorList>
    </citation>
    <scope>NUCLEOTIDE SEQUENCE [LARGE SCALE GENOMIC DNA]</scope>
    <source>
        <strain evidence="5">AQ026</strain>
        <tissue evidence="5">Whole body</tissue>
    </source>
</reference>
<dbReference type="Gene3D" id="1.10.10.60">
    <property type="entry name" value="Homeodomain-like"/>
    <property type="match status" value="1"/>
</dbReference>
<evidence type="ECO:0000259" key="4">
    <source>
        <dbReference type="PROSITE" id="PS50097"/>
    </source>
</evidence>
<comment type="caution">
    <text evidence="5">The sequence shown here is derived from an EMBL/GenBank/DDBJ whole genome shotgun (WGS) entry which is preliminary data.</text>
</comment>
<accession>A0ABR3H2B5</accession>
<dbReference type="InterPro" id="IPR009057">
    <property type="entry name" value="Homeodomain-like_sf"/>
</dbReference>
<dbReference type="EMBL" id="JBEUOH010000029">
    <property type="protein sequence ID" value="KAL0858947.1"/>
    <property type="molecule type" value="Genomic_DNA"/>
</dbReference>
<feature type="compositionally biased region" description="Basic and acidic residues" evidence="3">
    <location>
        <begin position="506"/>
        <end position="516"/>
    </location>
</feature>
<proteinExistence type="predicted"/>
<dbReference type="CDD" id="cd18315">
    <property type="entry name" value="BTB_POZ_BAB-like"/>
    <property type="match status" value="1"/>
</dbReference>
<gene>
    <name evidence="5" type="ORF">ABMA27_011366</name>
</gene>
<feature type="compositionally biased region" description="Basic and acidic residues" evidence="3">
    <location>
        <begin position="177"/>
        <end position="187"/>
    </location>
</feature>
<dbReference type="InterPro" id="IPR011333">
    <property type="entry name" value="SKP1/BTB/POZ_sf"/>
</dbReference>
<feature type="compositionally biased region" description="Acidic residues" evidence="3">
    <location>
        <begin position="188"/>
        <end position="211"/>
    </location>
</feature>
<dbReference type="Proteomes" id="UP001549920">
    <property type="component" value="Unassembled WGS sequence"/>
</dbReference>
<evidence type="ECO:0000256" key="1">
    <source>
        <dbReference type="ARBA" id="ARBA00004123"/>
    </source>
</evidence>
<dbReference type="PANTHER" id="PTHR23110:SF108">
    <property type="entry name" value="LD19131P"/>
    <property type="match status" value="1"/>
</dbReference>
<protein>
    <recommendedName>
        <fullName evidence="4">BTB domain-containing protein</fullName>
    </recommendedName>
</protein>
<dbReference type="PANTHER" id="PTHR23110">
    <property type="entry name" value="BTB DOMAIN TRANSCRIPTION FACTOR"/>
    <property type="match status" value="1"/>
</dbReference>
<dbReference type="SUPFAM" id="SSF46689">
    <property type="entry name" value="Homeodomain-like"/>
    <property type="match status" value="1"/>
</dbReference>
<comment type="subcellular location">
    <subcellularLocation>
        <location evidence="1">Nucleus</location>
    </subcellularLocation>
</comment>
<sequence>MATPPQQFCVRWNSYHTNLQAVFPRLLLTEQFADVTLACESRQLRCHKLVLSACSAYLERLLLQNPCEHPIVLMRDMRFSEMQALVDFMYKGEVNVTQEELPSLLKSAEALQIRGLCSSESSAVSESGARSDSKDFTVASDALVAHATSTASVNGPTTQLPKPTTNHTTTNGHKKRKSEERAEVKEETVEEDGLYYGELDPDQMEYNEDEEPGKPGSSLGQTSGRRAPYIRVKPESELFFQNKLQSLAKANSEYISRLSKMNPSEMQNEFRKYGFNTNTNTEDFKSLEKSENDYYKSWLEQNGELEVSLLKAGQKKMPPKTQPAKSEVELIPKSSLNQEKTQIRRRGRPPLFKDKNLDIGETVLKSDLDQFLEGKEVSSSGLSRKDLERVMMGKFNPNRRYSNEAMWAALMDVKKGGSIYRAAQTHKVPRKSLRNWMKRCHIKSSFPMPQQLKQFVENSKKQKEYNYQNVEKSGAETDVGDGGEAVEYNAEMEFGKHFLMSTVSSEDEKNEGKTVENDAEDDTAINMSLHE</sequence>
<evidence type="ECO:0000256" key="3">
    <source>
        <dbReference type="SAM" id="MobiDB-lite"/>
    </source>
</evidence>
<organism evidence="5 6">
    <name type="scientific">Loxostege sticticalis</name>
    <name type="common">Beet webworm moth</name>
    <dbReference type="NCBI Taxonomy" id="481309"/>
    <lineage>
        <taxon>Eukaryota</taxon>
        <taxon>Metazoa</taxon>
        <taxon>Ecdysozoa</taxon>
        <taxon>Arthropoda</taxon>
        <taxon>Hexapoda</taxon>
        <taxon>Insecta</taxon>
        <taxon>Pterygota</taxon>
        <taxon>Neoptera</taxon>
        <taxon>Endopterygota</taxon>
        <taxon>Lepidoptera</taxon>
        <taxon>Glossata</taxon>
        <taxon>Ditrysia</taxon>
        <taxon>Pyraloidea</taxon>
        <taxon>Crambidae</taxon>
        <taxon>Pyraustinae</taxon>
        <taxon>Loxostege</taxon>
    </lineage>
</organism>